<dbReference type="GO" id="GO:0003712">
    <property type="term" value="F:transcription coregulator activity"/>
    <property type="evidence" value="ECO:0007669"/>
    <property type="project" value="InterPro"/>
</dbReference>
<feature type="compositionally biased region" description="Polar residues" evidence="2">
    <location>
        <begin position="950"/>
        <end position="970"/>
    </location>
</feature>
<evidence type="ECO:0000256" key="2">
    <source>
        <dbReference type="SAM" id="MobiDB-lite"/>
    </source>
</evidence>
<feature type="region of interest" description="Disordered" evidence="2">
    <location>
        <begin position="619"/>
        <end position="640"/>
    </location>
</feature>
<evidence type="ECO:0000256" key="1">
    <source>
        <dbReference type="ARBA" id="ARBA00009112"/>
    </source>
</evidence>
<dbReference type="Proteomes" id="UP000663879">
    <property type="component" value="Unassembled WGS sequence"/>
</dbReference>
<proteinExistence type="inferred from homology"/>
<feature type="compositionally biased region" description="Basic residues" evidence="2">
    <location>
        <begin position="786"/>
        <end position="805"/>
    </location>
</feature>
<accession>A0A814FDJ4</accession>
<feature type="compositionally biased region" description="Low complexity" evidence="2">
    <location>
        <begin position="806"/>
        <end position="818"/>
    </location>
</feature>
<evidence type="ECO:0000313" key="5">
    <source>
        <dbReference type="Proteomes" id="UP000663879"/>
    </source>
</evidence>
<dbReference type="PANTHER" id="PTHR13526">
    <property type="entry name" value="TRANSCRIPTION FACTOR SPT20 HOMOLOG"/>
    <property type="match status" value="1"/>
</dbReference>
<keyword evidence="5" id="KW-1185">Reference proteome</keyword>
<comment type="caution">
    <text evidence="4">The sequence shown here is derived from an EMBL/GenBank/DDBJ whole genome shotgun (WGS) entry which is preliminary data.</text>
</comment>
<feature type="compositionally biased region" description="Low complexity" evidence="2">
    <location>
        <begin position="630"/>
        <end position="640"/>
    </location>
</feature>
<dbReference type="GO" id="GO:0000124">
    <property type="term" value="C:SAGA complex"/>
    <property type="evidence" value="ECO:0007669"/>
    <property type="project" value="InterPro"/>
</dbReference>
<sequence length="1059" mass="121296">MFDIYDDDKEEKLEKKTKYFGKHTLNLKNNFTNRLKNQFMEYDDDENSDDHNESDSKKLDFCFESFLNTKISTKFKNQRQKNVLESDKKLDLSKSNKNYPNNLAKNKIDSYLNRPLEILCTSKSTDIFKISHSLKVKLLELYLEENKRLQKNFIESKYVNYSTNLLEKLVNREKYNTLVLNLYSLNEGFTIGFNIELHSHFDSKNDIYNLNNIETKHLSYVETDIFFYINTGEIPPIIIDLINNFNINLFYDGCLILEIRDYRRNNLDKNLDNSYQYDLKYLLLQPSMQTLLADINSITKNGNFIWTQEDKYALESQLLLATSQPLCLEPNPVVSIIKNKILSYKYMLNDRCLKKLSLRHSEEFLLRALKYDEYELPNPFRILKIRKKFSNENSNLIHNSFLNKNEITSTEQNNKLMIDLNGNNKSNNVDDVYSKEAIENCLKSSKSSFKLPQQDSILVKYFTKIHEPIKYSVEPNLIPIEELILEAEDKTSKNNFSKIVILRQSIDGIYYCQLSLRCDQKNEISYRLGSALDAEKYIQQYVKIFTEEGRRQVNLKHNLIEKSTDNKSAISYSTLKKNINTSMVNSCIPFQNIFPNKNLNDKQLQSYQMFLQQEFQQQRNHLENLRRSRSTSSDDSNSNLKNLITQNSIINSAPVISQNLNTPKIYANIQPIRSQSINQTPSAFQSSTNIITLSQKQQQDTNETQNGPISYQKVNNLSNNSSTNLSSIQANSTNSGIIQVLVPKLVQGTQNLNQTTIKKISPQSQIQQNIQNQSSNIIVETLPKNITKKSPKNKTTSKRQTKKRSATTTTTTTPASTTVTNISSTHSQINLAPKISNEISSDQNFKPAKIINSSNLSLYKKIAIDNRSVPVIVTLNSDSKNSNKLTLKPNEEVSPVKTPTNISSPIKTIQFLQKSTPVINLNSTQNKFPIYNHHEITTVTPIASSPIKKTNNQDYHKSSASSSITTNVTTGKPHGLSKQQHNYIMQPSIVKTMPINNSKSLTTVSNSLDNNQDLLNHRQLNNNNNSINNSNGNNQPTQSVILLTNHNSNTSLQKSNSIN</sequence>
<gene>
    <name evidence="4" type="ORF">OXX778_LOCUS15446</name>
</gene>
<dbReference type="EMBL" id="CAJNOC010003414">
    <property type="protein sequence ID" value="CAF0981522.1"/>
    <property type="molecule type" value="Genomic_DNA"/>
</dbReference>
<reference evidence="4" key="1">
    <citation type="submission" date="2021-02" db="EMBL/GenBank/DDBJ databases">
        <authorList>
            <person name="Nowell W R."/>
        </authorList>
    </citation>
    <scope>NUCLEOTIDE SEQUENCE</scope>
    <source>
        <strain evidence="4">Ploen Becks lab</strain>
    </source>
</reference>
<evidence type="ECO:0000313" key="4">
    <source>
        <dbReference type="EMBL" id="CAF0981522.1"/>
    </source>
</evidence>
<dbReference type="InterPro" id="IPR021950">
    <property type="entry name" value="Spt20"/>
</dbReference>
<dbReference type="PANTHER" id="PTHR13526:SF8">
    <property type="entry name" value="TRANSCRIPTION FACTOR SPT20 HOMOLOG"/>
    <property type="match status" value="1"/>
</dbReference>
<organism evidence="4 5">
    <name type="scientific">Brachionus calyciflorus</name>
    <dbReference type="NCBI Taxonomy" id="104777"/>
    <lineage>
        <taxon>Eukaryota</taxon>
        <taxon>Metazoa</taxon>
        <taxon>Spiralia</taxon>
        <taxon>Gnathifera</taxon>
        <taxon>Rotifera</taxon>
        <taxon>Eurotatoria</taxon>
        <taxon>Monogononta</taxon>
        <taxon>Pseudotrocha</taxon>
        <taxon>Ploima</taxon>
        <taxon>Brachionidae</taxon>
        <taxon>Brachionus</taxon>
    </lineage>
</organism>
<feature type="domain" description="Spt20-like SEP" evidence="3">
    <location>
        <begin position="175"/>
        <end position="336"/>
    </location>
</feature>
<feature type="compositionally biased region" description="Low complexity" evidence="2">
    <location>
        <begin position="1016"/>
        <end position="1034"/>
    </location>
</feature>
<feature type="region of interest" description="Disordered" evidence="2">
    <location>
        <begin position="783"/>
        <end position="818"/>
    </location>
</feature>
<dbReference type="Pfam" id="PF12090">
    <property type="entry name" value="Spt20_SEP"/>
    <property type="match status" value="1"/>
</dbReference>
<dbReference type="OrthoDB" id="1932706at2759"/>
<dbReference type="AlphaFoldDB" id="A0A814FDJ4"/>
<evidence type="ECO:0000259" key="3">
    <source>
        <dbReference type="Pfam" id="PF12090"/>
    </source>
</evidence>
<name>A0A814FDJ4_9BILA</name>
<dbReference type="InterPro" id="IPR046468">
    <property type="entry name" value="Spt20-like_SEP"/>
</dbReference>
<dbReference type="GO" id="GO:0006357">
    <property type="term" value="P:regulation of transcription by RNA polymerase II"/>
    <property type="evidence" value="ECO:0007669"/>
    <property type="project" value="TreeGrafter"/>
</dbReference>
<comment type="similarity">
    <text evidence="1">Belongs to the SPT20 family.</text>
</comment>
<protein>
    <recommendedName>
        <fullName evidence="3">Spt20-like SEP domain-containing protein</fullName>
    </recommendedName>
</protein>
<feature type="region of interest" description="Disordered" evidence="2">
    <location>
        <begin position="950"/>
        <end position="978"/>
    </location>
</feature>
<feature type="region of interest" description="Disordered" evidence="2">
    <location>
        <begin position="1016"/>
        <end position="1038"/>
    </location>
</feature>